<evidence type="ECO:0000313" key="1">
    <source>
        <dbReference type="EMBL" id="KHN04138.1"/>
    </source>
</evidence>
<dbReference type="AlphaFoldDB" id="A0A0B2P8Y5"/>
<reference evidence="1" key="1">
    <citation type="submission" date="2014-07" db="EMBL/GenBank/DDBJ databases">
        <title>Identification of a novel salt tolerance gene in wild soybean by whole-genome sequencing.</title>
        <authorList>
            <person name="Lam H.-M."/>
            <person name="Qi X."/>
            <person name="Li M.-W."/>
            <person name="Liu X."/>
            <person name="Xie M."/>
            <person name="Ni M."/>
            <person name="Xu X."/>
        </authorList>
    </citation>
    <scope>NUCLEOTIDE SEQUENCE [LARGE SCALE GENOMIC DNA]</scope>
    <source>
        <tissue evidence="1">Root</tissue>
    </source>
</reference>
<organism evidence="1">
    <name type="scientific">Glycine soja</name>
    <name type="common">Wild soybean</name>
    <dbReference type="NCBI Taxonomy" id="3848"/>
    <lineage>
        <taxon>Eukaryota</taxon>
        <taxon>Viridiplantae</taxon>
        <taxon>Streptophyta</taxon>
        <taxon>Embryophyta</taxon>
        <taxon>Tracheophyta</taxon>
        <taxon>Spermatophyta</taxon>
        <taxon>Magnoliopsida</taxon>
        <taxon>eudicotyledons</taxon>
        <taxon>Gunneridae</taxon>
        <taxon>Pentapetalae</taxon>
        <taxon>rosids</taxon>
        <taxon>fabids</taxon>
        <taxon>Fabales</taxon>
        <taxon>Fabaceae</taxon>
        <taxon>Papilionoideae</taxon>
        <taxon>50 kb inversion clade</taxon>
        <taxon>NPAAA clade</taxon>
        <taxon>indigoferoid/millettioid clade</taxon>
        <taxon>Phaseoleae</taxon>
        <taxon>Glycine</taxon>
        <taxon>Glycine subgen. Soja</taxon>
    </lineage>
</organism>
<dbReference type="Proteomes" id="UP000053555">
    <property type="component" value="Unassembled WGS sequence"/>
</dbReference>
<sequence>MDPSQITMIPCIQRGSQTFGSSLYFFGDRFLHNAHVKCFDKVSQVKKECMCVIVATITNLLVANGWIYEACLKCNKKVYEEALSFICVGCGNESASTIPK</sequence>
<dbReference type="EMBL" id="KN669483">
    <property type="protein sequence ID" value="KHN04138.1"/>
    <property type="molecule type" value="Genomic_DNA"/>
</dbReference>
<dbReference type="SUPFAM" id="SSF50249">
    <property type="entry name" value="Nucleic acid-binding proteins"/>
    <property type="match status" value="1"/>
</dbReference>
<dbReference type="InterPro" id="IPR012340">
    <property type="entry name" value="NA-bd_OB-fold"/>
</dbReference>
<proteinExistence type="predicted"/>
<protein>
    <submittedName>
        <fullName evidence="1">Uncharacterized protein</fullName>
    </submittedName>
</protein>
<name>A0A0B2P8Y5_GLYSO</name>
<gene>
    <name evidence="1" type="ORF">glysoja_048867</name>
</gene>
<accession>A0A0B2P8Y5</accession>